<dbReference type="AlphaFoldDB" id="A0A9P9KVE4"/>
<gene>
    <name evidence="2" type="ORF">BKA55DRAFT_531948</name>
</gene>
<reference evidence="2" key="1">
    <citation type="journal article" date="2021" name="Nat. Commun.">
        <title>Genetic determinants of endophytism in the Arabidopsis root mycobiome.</title>
        <authorList>
            <person name="Mesny F."/>
            <person name="Miyauchi S."/>
            <person name="Thiergart T."/>
            <person name="Pickel B."/>
            <person name="Atanasova L."/>
            <person name="Karlsson M."/>
            <person name="Huettel B."/>
            <person name="Barry K.W."/>
            <person name="Haridas S."/>
            <person name="Chen C."/>
            <person name="Bauer D."/>
            <person name="Andreopoulos W."/>
            <person name="Pangilinan J."/>
            <person name="LaButti K."/>
            <person name="Riley R."/>
            <person name="Lipzen A."/>
            <person name="Clum A."/>
            <person name="Drula E."/>
            <person name="Henrissat B."/>
            <person name="Kohler A."/>
            <person name="Grigoriev I.V."/>
            <person name="Martin F.M."/>
            <person name="Hacquard S."/>
        </authorList>
    </citation>
    <scope>NUCLEOTIDE SEQUENCE</scope>
    <source>
        <strain evidence="2">MPI-CAGE-AT-0023</strain>
    </source>
</reference>
<dbReference type="OrthoDB" id="5092369at2759"/>
<organism evidence="2 3">
    <name type="scientific">Fusarium redolens</name>
    <dbReference type="NCBI Taxonomy" id="48865"/>
    <lineage>
        <taxon>Eukaryota</taxon>
        <taxon>Fungi</taxon>
        <taxon>Dikarya</taxon>
        <taxon>Ascomycota</taxon>
        <taxon>Pezizomycotina</taxon>
        <taxon>Sordariomycetes</taxon>
        <taxon>Hypocreomycetidae</taxon>
        <taxon>Hypocreales</taxon>
        <taxon>Nectriaceae</taxon>
        <taxon>Fusarium</taxon>
        <taxon>Fusarium redolens species complex</taxon>
    </lineage>
</organism>
<feature type="region of interest" description="Disordered" evidence="1">
    <location>
        <begin position="412"/>
        <end position="435"/>
    </location>
</feature>
<evidence type="ECO:0000313" key="2">
    <source>
        <dbReference type="EMBL" id="KAH7269293.1"/>
    </source>
</evidence>
<name>A0A9P9KVE4_FUSRE</name>
<proteinExistence type="predicted"/>
<dbReference type="Proteomes" id="UP000720189">
    <property type="component" value="Unassembled WGS sequence"/>
</dbReference>
<keyword evidence="3" id="KW-1185">Reference proteome</keyword>
<protein>
    <submittedName>
        <fullName evidence="2">Uncharacterized protein</fullName>
    </submittedName>
</protein>
<comment type="caution">
    <text evidence="2">The sequence shown here is derived from an EMBL/GenBank/DDBJ whole genome shotgun (WGS) entry which is preliminary data.</text>
</comment>
<feature type="compositionally biased region" description="Acidic residues" evidence="1">
    <location>
        <begin position="420"/>
        <end position="435"/>
    </location>
</feature>
<dbReference type="RefSeq" id="XP_046056061.1">
    <property type="nucleotide sequence ID" value="XM_046189268.1"/>
</dbReference>
<dbReference type="EMBL" id="JAGMUX010000001">
    <property type="protein sequence ID" value="KAH7269293.1"/>
    <property type="molecule type" value="Genomic_DNA"/>
</dbReference>
<sequence length="435" mass="49806">MPQINLATRIPQIYDTTIIVGACRVNTPNARTETGAFDPNHCYWREACMDMERLTGRVSSNETENVELGCHQSWISVLPKEGFLQTHPSDMIDRILEHILDACDLARQKPLPSPILVILYGPGNPALGCYMNCSKSFHDPAAVLTPSRILQALPRDCEVTLAMRMTVPLFWGRRYAFNTDILDTADTPLDIVKVAAADGRLTKQAFPREDEIWSYRFFEFAGSDPQETDLQLKCREAVLTSVVQFRLKMAVFTDTMVAEFKLKRPFNQTCLEWDMPGWLQHRSNVTYSSLLYEFFKQDKAFEDGTLCSGYTRFRLYVRAALCETYRGDAMALWPIENIENILNELLRCFDEAFNKADELACFYIKIADRAKQQYGDGVMSPNMPPGRVEGMRKTIEFLEKITIDVFATWDPHGRLYTPSETDDEEPGEEQDEEQE</sequence>
<accession>A0A9P9KVE4</accession>
<evidence type="ECO:0000313" key="3">
    <source>
        <dbReference type="Proteomes" id="UP000720189"/>
    </source>
</evidence>
<evidence type="ECO:0000256" key="1">
    <source>
        <dbReference type="SAM" id="MobiDB-lite"/>
    </source>
</evidence>
<dbReference type="GeneID" id="70219222"/>